<reference evidence="2" key="1">
    <citation type="submission" date="2011-08" db="EMBL/GenBank/DDBJ databases">
        <authorList>
            <person name="Rombauts S."/>
        </authorList>
    </citation>
    <scope>NUCLEOTIDE SEQUENCE</scope>
    <source>
        <strain evidence="2">London</strain>
    </source>
</reference>
<organism evidence="1 2">
    <name type="scientific">Tetranychus urticae</name>
    <name type="common">Two-spotted spider mite</name>
    <dbReference type="NCBI Taxonomy" id="32264"/>
    <lineage>
        <taxon>Eukaryota</taxon>
        <taxon>Metazoa</taxon>
        <taxon>Ecdysozoa</taxon>
        <taxon>Arthropoda</taxon>
        <taxon>Chelicerata</taxon>
        <taxon>Arachnida</taxon>
        <taxon>Acari</taxon>
        <taxon>Acariformes</taxon>
        <taxon>Trombidiformes</taxon>
        <taxon>Prostigmata</taxon>
        <taxon>Eleutherengona</taxon>
        <taxon>Raphignathae</taxon>
        <taxon>Tetranychoidea</taxon>
        <taxon>Tetranychidae</taxon>
        <taxon>Tetranychus</taxon>
    </lineage>
</organism>
<name>T1JQG2_TETUR</name>
<dbReference type="HOGENOM" id="CLU_3225191_0_0_1"/>
<evidence type="ECO:0000313" key="1">
    <source>
        <dbReference type="EnsemblMetazoa" id="tetur01g03100.1"/>
    </source>
</evidence>
<accession>T1JQG2</accession>
<proteinExistence type="predicted"/>
<protein>
    <submittedName>
        <fullName evidence="1">Uncharacterized protein</fullName>
    </submittedName>
</protein>
<sequence>MRTGIKLSKPTFHQTFCKLLQVTSVGLLEHQETRINKELDILEQ</sequence>
<reference evidence="1" key="2">
    <citation type="submission" date="2015-06" db="UniProtKB">
        <authorList>
            <consortium name="EnsemblMetazoa"/>
        </authorList>
    </citation>
    <scope>IDENTIFICATION</scope>
</reference>
<dbReference type="AlphaFoldDB" id="T1JQG2"/>
<dbReference type="Proteomes" id="UP000015104">
    <property type="component" value="Unassembled WGS sequence"/>
</dbReference>
<dbReference type="EMBL" id="CAEY01000437">
    <property type="status" value="NOT_ANNOTATED_CDS"/>
    <property type="molecule type" value="Genomic_DNA"/>
</dbReference>
<evidence type="ECO:0000313" key="2">
    <source>
        <dbReference type="Proteomes" id="UP000015104"/>
    </source>
</evidence>
<keyword evidence="2" id="KW-1185">Reference proteome</keyword>
<dbReference type="EnsemblMetazoa" id="tetur01g03100.1">
    <property type="protein sequence ID" value="tetur01g03100.1"/>
    <property type="gene ID" value="tetur01g03100"/>
</dbReference>